<comment type="catalytic activity">
    <reaction evidence="6">
        <text>D-mannitol 1-phosphate + NAD(+) = beta-D-fructose 6-phosphate + NADH + H(+)</text>
        <dbReference type="Rhea" id="RHEA:19661"/>
        <dbReference type="ChEBI" id="CHEBI:15378"/>
        <dbReference type="ChEBI" id="CHEBI:57540"/>
        <dbReference type="ChEBI" id="CHEBI:57634"/>
        <dbReference type="ChEBI" id="CHEBI:57945"/>
        <dbReference type="ChEBI" id="CHEBI:61381"/>
        <dbReference type="EC" id="1.1.1.17"/>
    </reaction>
</comment>
<evidence type="ECO:0000256" key="3">
    <source>
        <dbReference type="ARBA" id="ARBA00016219"/>
    </source>
</evidence>
<comment type="caution">
    <text evidence="9">The sequence shown here is derived from an EMBL/GenBank/DDBJ whole genome shotgun (WGS) entry which is preliminary data.</text>
</comment>
<dbReference type="InterPro" id="IPR008927">
    <property type="entry name" value="6-PGluconate_DH-like_C_sf"/>
</dbReference>
<accession>A0A2S5RCX3</accession>
<dbReference type="InterPro" id="IPR000669">
    <property type="entry name" value="Mannitol_DH"/>
</dbReference>
<organism evidence="9 10">
    <name type="scientific">Williamsoniiplasma lucivorax</name>
    <dbReference type="NCBI Taxonomy" id="209274"/>
    <lineage>
        <taxon>Bacteria</taxon>
        <taxon>Bacillati</taxon>
        <taxon>Mycoplasmatota</taxon>
        <taxon>Mollicutes</taxon>
        <taxon>Entomoplasmatales</taxon>
        <taxon>Williamsoniiplasma</taxon>
    </lineage>
</organism>
<evidence type="ECO:0000256" key="6">
    <source>
        <dbReference type="ARBA" id="ARBA00048615"/>
    </source>
</evidence>
<keyword evidence="5" id="KW-0520">NAD</keyword>
<reference evidence="9 10" key="1">
    <citation type="submission" date="2017-11" db="EMBL/GenBank/DDBJ databases">
        <title>Genome sequence of Entomoplasma lucivorax PIPN-2 (ATCC 49196).</title>
        <authorList>
            <person name="Lo W.-S."/>
            <person name="Gasparich G.E."/>
            <person name="Kuo C.-H."/>
        </authorList>
    </citation>
    <scope>NUCLEOTIDE SEQUENCE [LARGE SCALE GENOMIC DNA]</scope>
    <source>
        <strain evidence="9 10">PIPN-2</strain>
    </source>
</reference>
<comment type="similarity">
    <text evidence="1">Belongs to the mannitol dehydrogenase family.</text>
</comment>
<name>A0A2S5RCX3_9MOLU</name>
<protein>
    <recommendedName>
        <fullName evidence="3">Mannitol-1-phosphate 5-dehydrogenase</fullName>
        <ecNumber evidence="2">1.1.1.17</ecNumber>
    </recommendedName>
</protein>
<keyword evidence="10" id="KW-1185">Reference proteome</keyword>
<dbReference type="InterPro" id="IPR036291">
    <property type="entry name" value="NAD(P)-bd_dom_sf"/>
</dbReference>
<dbReference type="Pfam" id="PF08125">
    <property type="entry name" value="Mannitol_dh_C"/>
    <property type="match status" value="1"/>
</dbReference>
<dbReference type="EMBL" id="PHNE01000004">
    <property type="protein sequence ID" value="PPE05160.1"/>
    <property type="molecule type" value="Genomic_DNA"/>
</dbReference>
<dbReference type="InterPro" id="IPR013118">
    <property type="entry name" value="Mannitol_DH_C"/>
</dbReference>
<proteinExistence type="inferred from homology"/>
<dbReference type="PANTHER" id="PTHR30524">
    <property type="entry name" value="MANNITOL-1-PHOSPHATE 5-DEHYDROGENASE"/>
    <property type="match status" value="1"/>
</dbReference>
<dbReference type="PRINTS" id="PR00084">
    <property type="entry name" value="MTLDHDRGNASE"/>
</dbReference>
<dbReference type="AlphaFoldDB" id="A0A2S5RCX3"/>
<evidence type="ECO:0000256" key="1">
    <source>
        <dbReference type="ARBA" id="ARBA00006541"/>
    </source>
</evidence>
<gene>
    <name evidence="9" type="primary">mtlD</name>
    <name evidence="9" type="ORF">ELUCI_v1c06960</name>
</gene>
<evidence type="ECO:0000313" key="10">
    <source>
        <dbReference type="Proteomes" id="UP000237865"/>
    </source>
</evidence>
<evidence type="ECO:0000256" key="4">
    <source>
        <dbReference type="ARBA" id="ARBA00023002"/>
    </source>
</evidence>
<evidence type="ECO:0000256" key="2">
    <source>
        <dbReference type="ARBA" id="ARBA00012939"/>
    </source>
</evidence>
<dbReference type="Proteomes" id="UP000237865">
    <property type="component" value="Unassembled WGS sequence"/>
</dbReference>
<dbReference type="GO" id="GO:0008926">
    <property type="term" value="F:mannitol-1-phosphate 5-dehydrogenase activity"/>
    <property type="evidence" value="ECO:0007669"/>
    <property type="project" value="UniProtKB-EC"/>
</dbReference>
<dbReference type="SUPFAM" id="SSF48179">
    <property type="entry name" value="6-phosphogluconate dehydrogenase C-terminal domain-like"/>
    <property type="match status" value="1"/>
</dbReference>
<dbReference type="InterPro" id="IPR013131">
    <property type="entry name" value="Mannitol_DH_N"/>
</dbReference>
<dbReference type="RefSeq" id="WP_051437383.1">
    <property type="nucleotide sequence ID" value="NZ_PHNE01000004.1"/>
</dbReference>
<dbReference type="EC" id="1.1.1.17" evidence="2"/>
<dbReference type="GO" id="GO:0005829">
    <property type="term" value="C:cytosol"/>
    <property type="evidence" value="ECO:0007669"/>
    <property type="project" value="TreeGrafter"/>
</dbReference>
<dbReference type="PROSITE" id="PS00974">
    <property type="entry name" value="MANNITOL_DHGENASE"/>
    <property type="match status" value="1"/>
</dbReference>
<feature type="domain" description="Mannitol dehydrogenase N-terminal" evidence="7">
    <location>
        <begin position="1"/>
        <end position="189"/>
    </location>
</feature>
<evidence type="ECO:0000259" key="8">
    <source>
        <dbReference type="Pfam" id="PF08125"/>
    </source>
</evidence>
<dbReference type="STRING" id="1399797.GCA_000518285_01732"/>
<dbReference type="Gene3D" id="3.40.50.720">
    <property type="entry name" value="NAD(P)-binding Rossmann-like Domain"/>
    <property type="match status" value="1"/>
</dbReference>
<feature type="domain" description="Mannitol dehydrogenase C-terminal" evidence="8">
    <location>
        <begin position="198"/>
        <end position="363"/>
    </location>
</feature>
<dbReference type="SUPFAM" id="SSF51735">
    <property type="entry name" value="NAD(P)-binding Rossmann-fold domains"/>
    <property type="match status" value="1"/>
</dbReference>
<keyword evidence="4" id="KW-0560">Oxidoreductase</keyword>
<dbReference type="InterPro" id="IPR023027">
    <property type="entry name" value="Mannitol_DH_CS"/>
</dbReference>
<evidence type="ECO:0000256" key="5">
    <source>
        <dbReference type="ARBA" id="ARBA00023027"/>
    </source>
</evidence>
<dbReference type="GO" id="GO:0019592">
    <property type="term" value="P:mannitol catabolic process"/>
    <property type="evidence" value="ECO:0007669"/>
    <property type="project" value="TreeGrafter"/>
</dbReference>
<dbReference type="Gene3D" id="1.10.1040.10">
    <property type="entry name" value="N-(1-d-carboxylethyl)-l-norvaline Dehydrogenase, domain 2"/>
    <property type="match status" value="1"/>
</dbReference>
<evidence type="ECO:0000259" key="7">
    <source>
        <dbReference type="Pfam" id="PF01232"/>
    </source>
</evidence>
<dbReference type="Pfam" id="PF01232">
    <property type="entry name" value="Mannitol_dh"/>
    <property type="match status" value="1"/>
</dbReference>
<dbReference type="PANTHER" id="PTHR30524:SF0">
    <property type="entry name" value="ALTRONATE OXIDOREDUCTASE-RELATED"/>
    <property type="match status" value="1"/>
</dbReference>
<dbReference type="InterPro" id="IPR013328">
    <property type="entry name" value="6PGD_dom2"/>
</dbReference>
<sequence>MKVLHFGAGNIGRGFIAPILLKDPCLEHLKFVDLNQKIIDQINQLKQFNVIELGAIKNVVNITGQISGVVNTKLAVALEDYAVEFCTTSIGATNLKHIVNDVIKIIQKNEQNNKTLIIMACENGEKVSSMFKKEIQNVYHFNEKLIHFVDVMVDRIVPDQTVSGIDVEVEAYYSWVVDQKQWPANIPKITTLTYSNDIDAEISKKVWLLNGGHASLCWASYQNNQFHPPFTNASLQIPELKTFLLNYLKEVGLIFAKHFNYNFDEIEKFINQIITRFENPYINDYLERVGRNLIAKLQLNERILKPLFIGRNLGLPTLNLKATINHALDYTNPNDADGAKIAQMHIEQKNKVTILQEIVANITEEQIKFILNLL</sequence>
<evidence type="ECO:0000313" key="9">
    <source>
        <dbReference type="EMBL" id="PPE05160.1"/>
    </source>
</evidence>